<dbReference type="RefSeq" id="WP_013132604.1">
    <property type="nucleotide sequence ID" value="NC_014165.1"/>
</dbReference>
<evidence type="ECO:0000313" key="2">
    <source>
        <dbReference type="EMBL" id="ADG89071.1"/>
    </source>
</evidence>
<accession>D6Y3W9</accession>
<dbReference type="PANTHER" id="PTHR43464">
    <property type="entry name" value="METHYLTRANSFERASE"/>
    <property type="match status" value="1"/>
</dbReference>
<dbReference type="OrthoDB" id="9810247at2"/>
<dbReference type="InterPro" id="IPR029063">
    <property type="entry name" value="SAM-dependent_MTases_sf"/>
</dbReference>
<proteinExistence type="predicted"/>
<dbReference type="Proteomes" id="UP000006640">
    <property type="component" value="Chromosome"/>
</dbReference>
<name>D6Y3W9_THEBD</name>
<evidence type="ECO:0000259" key="1">
    <source>
        <dbReference type="Pfam" id="PF08241"/>
    </source>
</evidence>
<evidence type="ECO:0000313" key="3">
    <source>
        <dbReference type="Proteomes" id="UP000006640"/>
    </source>
</evidence>
<sequence length="233" mass="26152">MDATEIRNHVRLEERHFWHRERRALLLREVRRLGKPGRVLEIGAAGGGNCALLARHGWQPTAVDISPVATEIARERGLEALCADARDLPLPAEVFDLVLALDVLEHIEEDVLAVREMARVLRPGGTALIAVPCDMRLWSRHDEVLGHVRRYTRESLAAAVTGGGLAIERIWSWNVLLRPVVRLRRRRSSGCDLRELPGPVDRLLGMVLRLESHLPVGSLPGVSLFCRARREEP</sequence>
<reference evidence="2 3" key="1">
    <citation type="submission" date="2010-01" db="EMBL/GenBank/DDBJ databases">
        <title>The complete genome of Thermobispora bispora DSM 43833.</title>
        <authorList>
            <consortium name="US DOE Joint Genome Institute (JGI-PGF)"/>
            <person name="Lucas S."/>
            <person name="Copeland A."/>
            <person name="Lapidus A."/>
            <person name="Glavina del Rio T."/>
            <person name="Dalin E."/>
            <person name="Tice H."/>
            <person name="Bruce D."/>
            <person name="Goodwin L."/>
            <person name="Pitluck S."/>
            <person name="Kyrpides N."/>
            <person name="Mavromatis K."/>
            <person name="Ivanova N."/>
            <person name="Mikhailova N."/>
            <person name="Chertkov O."/>
            <person name="Brettin T."/>
            <person name="Detter J.C."/>
            <person name="Han C."/>
            <person name="Larimer F."/>
            <person name="Land M."/>
            <person name="Hauser L."/>
            <person name="Markowitz V."/>
            <person name="Cheng J.-F."/>
            <person name="Hugenholtz P."/>
            <person name="Woyke T."/>
            <person name="Wu D."/>
            <person name="Jando M."/>
            <person name="Schneider S."/>
            <person name="Klenk H.-P."/>
            <person name="Eisen J.A."/>
        </authorList>
    </citation>
    <scope>NUCLEOTIDE SEQUENCE [LARGE SCALE GENOMIC DNA]</scope>
    <source>
        <strain evidence="3">ATCC 19993 / DSM 43833 / CBS 139.67 / JCM 10125 / KCTC 9307 / NBRC 14880 / R51</strain>
    </source>
</reference>
<dbReference type="AlphaFoldDB" id="D6Y3W9"/>
<protein>
    <submittedName>
        <fullName evidence="2">Methyltransferase type 11</fullName>
    </submittedName>
</protein>
<dbReference type="Pfam" id="PF08241">
    <property type="entry name" value="Methyltransf_11"/>
    <property type="match status" value="1"/>
</dbReference>
<dbReference type="STRING" id="469371.Tbis_2366"/>
<keyword evidence="2" id="KW-0489">Methyltransferase</keyword>
<gene>
    <name evidence="2" type="ordered locus">Tbis_2366</name>
</gene>
<dbReference type="GO" id="GO:0032259">
    <property type="term" value="P:methylation"/>
    <property type="evidence" value="ECO:0007669"/>
    <property type="project" value="UniProtKB-KW"/>
</dbReference>
<dbReference type="eggNOG" id="COG2227">
    <property type="taxonomic scope" value="Bacteria"/>
</dbReference>
<dbReference type="PANTHER" id="PTHR43464:SF83">
    <property type="entry name" value="MALONYL-[ACYL-CARRIER PROTEIN] O-METHYLTRANSFERASE"/>
    <property type="match status" value="1"/>
</dbReference>
<dbReference type="CDD" id="cd02440">
    <property type="entry name" value="AdoMet_MTases"/>
    <property type="match status" value="1"/>
</dbReference>
<feature type="domain" description="Methyltransferase type 11" evidence="1">
    <location>
        <begin position="40"/>
        <end position="129"/>
    </location>
</feature>
<dbReference type="HOGENOM" id="CLU_082726_0_1_11"/>
<dbReference type="EMBL" id="CP001874">
    <property type="protein sequence ID" value="ADG89071.1"/>
    <property type="molecule type" value="Genomic_DNA"/>
</dbReference>
<organism evidence="2 3">
    <name type="scientific">Thermobispora bispora (strain ATCC 19993 / DSM 43833 / CBS 139.67 / JCM 10125 / KCTC 9307 / NBRC 14880 / R51)</name>
    <dbReference type="NCBI Taxonomy" id="469371"/>
    <lineage>
        <taxon>Bacteria</taxon>
        <taxon>Bacillati</taxon>
        <taxon>Actinomycetota</taxon>
        <taxon>Actinomycetes</taxon>
        <taxon>Streptosporangiales</taxon>
        <taxon>Streptosporangiaceae</taxon>
        <taxon>Thermobispora</taxon>
    </lineage>
</organism>
<keyword evidence="2" id="KW-0808">Transferase</keyword>
<dbReference type="InterPro" id="IPR013216">
    <property type="entry name" value="Methyltransf_11"/>
</dbReference>
<dbReference type="SUPFAM" id="SSF53335">
    <property type="entry name" value="S-adenosyl-L-methionine-dependent methyltransferases"/>
    <property type="match status" value="1"/>
</dbReference>
<dbReference type="Gene3D" id="3.40.50.150">
    <property type="entry name" value="Vaccinia Virus protein VP39"/>
    <property type="match status" value="1"/>
</dbReference>
<keyword evidence="3" id="KW-1185">Reference proteome</keyword>
<dbReference type="GO" id="GO:0008757">
    <property type="term" value="F:S-adenosylmethionine-dependent methyltransferase activity"/>
    <property type="evidence" value="ECO:0007669"/>
    <property type="project" value="InterPro"/>
</dbReference>
<dbReference type="KEGG" id="tbi:Tbis_2366"/>